<accession>A0AAD5YHN3</accession>
<sequence>MTLSIHSSPAIFEHEQIRQMTNTSYPTFSRHGPCIPNNLVKGIITIAWVEPFFDSRWQFFKALCAVDRSWRVIARDVCLHFVIVENRHDLKNYTRFITEKEMTLNDRAALKKFFSTSHLRLDIDAFTLPPLLPAVRSVEINIQCNAKIDQSLARCFQLRGLQEVSVLHGAPWKVSMRLSELSFGPTVWYLHIGTHIRAPSRTGDGHRKMAKYHPLSHITRLRVSYPQSLVKFIPFMQRLEELNIDLSVDDSENRKFRIIQALEGGILCQERRRLVLNTSGSQPLCWGGVAQACGKLGIELEQRT</sequence>
<keyword evidence="2" id="KW-1185">Reference proteome</keyword>
<protein>
    <submittedName>
        <fullName evidence="1">Uncharacterized protein</fullName>
    </submittedName>
</protein>
<evidence type="ECO:0000313" key="2">
    <source>
        <dbReference type="Proteomes" id="UP001212997"/>
    </source>
</evidence>
<evidence type="ECO:0000313" key="1">
    <source>
        <dbReference type="EMBL" id="KAJ3489263.1"/>
    </source>
</evidence>
<dbReference type="AlphaFoldDB" id="A0AAD5YHN3"/>
<reference evidence="1" key="1">
    <citation type="submission" date="2022-07" db="EMBL/GenBank/DDBJ databases">
        <title>Genome Sequence of Physisporinus lineatus.</title>
        <authorList>
            <person name="Buettner E."/>
        </authorList>
    </citation>
    <scope>NUCLEOTIDE SEQUENCE</scope>
    <source>
        <strain evidence="1">VT162</strain>
    </source>
</reference>
<comment type="caution">
    <text evidence="1">The sequence shown here is derived from an EMBL/GenBank/DDBJ whole genome shotgun (WGS) entry which is preliminary data.</text>
</comment>
<organism evidence="1 2">
    <name type="scientific">Meripilus lineatus</name>
    <dbReference type="NCBI Taxonomy" id="2056292"/>
    <lineage>
        <taxon>Eukaryota</taxon>
        <taxon>Fungi</taxon>
        <taxon>Dikarya</taxon>
        <taxon>Basidiomycota</taxon>
        <taxon>Agaricomycotina</taxon>
        <taxon>Agaricomycetes</taxon>
        <taxon>Polyporales</taxon>
        <taxon>Meripilaceae</taxon>
        <taxon>Meripilus</taxon>
    </lineage>
</organism>
<gene>
    <name evidence="1" type="ORF">NLI96_g2250</name>
</gene>
<proteinExistence type="predicted"/>
<dbReference type="EMBL" id="JANAWD010000049">
    <property type="protein sequence ID" value="KAJ3489263.1"/>
    <property type="molecule type" value="Genomic_DNA"/>
</dbReference>
<name>A0AAD5YHN3_9APHY</name>
<dbReference type="Proteomes" id="UP001212997">
    <property type="component" value="Unassembled WGS sequence"/>
</dbReference>